<proteinExistence type="inferred from homology"/>
<dbReference type="Pfam" id="PF02321">
    <property type="entry name" value="OEP"/>
    <property type="match status" value="2"/>
</dbReference>
<evidence type="ECO:0000313" key="4">
    <source>
        <dbReference type="Proteomes" id="UP001525968"/>
    </source>
</evidence>
<dbReference type="EMBL" id="JAODYH010000019">
    <property type="protein sequence ID" value="MCT9813459.1"/>
    <property type="molecule type" value="Genomic_DNA"/>
</dbReference>
<dbReference type="RefSeq" id="WP_261502728.1">
    <property type="nucleotide sequence ID" value="NZ_JAODYH010000019.1"/>
</dbReference>
<keyword evidence="2" id="KW-1134">Transmembrane beta strand</keyword>
<dbReference type="PANTHER" id="PTHR30203">
    <property type="entry name" value="OUTER MEMBRANE CATION EFFLUX PROTEIN"/>
    <property type="match status" value="1"/>
</dbReference>
<accession>A0ABT2PSK7</accession>
<dbReference type="Gene3D" id="2.20.200.10">
    <property type="entry name" value="Outer membrane efflux proteins (OEP)"/>
    <property type="match status" value="1"/>
</dbReference>
<dbReference type="Gene3D" id="1.20.1600.10">
    <property type="entry name" value="Outer membrane efflux proteins (OEP)"/>
    <property type="match status" value="1"/>
</dbReference>
<comment type="similarity">
    <text evidence="1 2">Belongs to the outer membrane factor (OMF) (TC 1.B.17) family.</text>
</comment>
<keyword evidence="2" id="KW-0732">Signal</keyword>
<feature type="signal peptide" evidence="2">
    <location>
        <begin position="1"/>
        <end position="22"/>
    </location>
</feature>
<keyword evidence="2" id="KW-0564">Palmitate</keyword>
<dbReference type="PROSITE" id="PS51257">
    <property type="entry name" value="PROKAR_LIPOPROTEIN"/>
    <property type="match status" value="1"/>
</dbReference>
<comment type="subcellular location">
    <subcellularLocation>
        <location evidence="2">Cell membrane</location>
        <topology evidence="2">Lipid-anchor</topology>
    </subcellularLocation>
</comment>
<dbReference type="SUPFAM" id="SSF56954">
    <property type="entry name" value="Outer membrane efflux proteins (OEP)"/>
    <property type="match status" value="1"/>
</dbReference>
<reference evidence="3 4" key="1">
    <citation type="submission" date="2022-09" db="EMBL/GenBank/DDBJ databases">
        <title>Draft genome of isolate Be4.</title>
        <authorList>
            <person name="Sanchez-Castro I."/>
            <person name="Martinez-Rodriguez P."/>
            <person name="Descostes M."/>
            <person name="Merroun M."/>
        </authorList>
    </citation>
    <scope>NUCLEOTIDE SEQUENCE [LARGE SCALE GENOMIC DNA]</scope>
    <source>
        <strain evidence="3 4">Be4</strain>
    </source>
</reference>
<dbReference type="Proteomes" id="UP001525968">
    <property type="component" value="Unassembled WGS sequence"/>
</dbReference>
<feature type="chain" id="PRO_5045009900" evidence="2">
    <location>
        <begin position="23"/>
        <end position="485"/>
    </location>
</feature>
<protein>
    <submittedName>
        <fullName evidence="3">Efflux transporter outer membrane subunit</fullName>
    </submittedName>
</protein>
<evidence type="ECO:0000256" key="2">
    <source>
        <dbReference type="RuleBase" id="RU362097"/>
    </source>
</evidence>
<dbReference type="InterPro" id="IPR010131">
    <property type="entry name" value="MdtP/NodT-like"/>
</dbReference>
<keyword evidence="2" id="KW-0472">Membrane</keyword>
<keyword evidence="2" id="KW-0812">Transmembrane</keyword>
<keyword evidence="2" id="KW-0449">Lipoprotein</keyword>
<evidence type="ECO:0000256" key="1">
    <source>
        <dbReference type="ARBA" id="ARBA00007613"/>
    </source>
</evidence>
<sequence length="485" mass="51703">MINRCTPVALAAALLMAGCSFIPTYERPAAPVPEAYRSGSTPQGDAAGAQAAATLPWQDYFTDPRLQQLISAALVHNRDLQVAVLNIEQARAQYQITRADQFPTINAGATATRAPSVAAGSNSASYNNSYSVGFMTSAWELDFFGRIGSLKEQALAQYLATEEGMRAAQVSLVSAVANAWYTLLADEELLAISRRTLETREASIALTKLSFDAGVTSELDYRQAVSLTEAARATLAQQQRQRALDENALVLLLGQPLPTDVRASLEGTRLYQVPALAPLPAGLPSDLLVQRPDIRQAEQALKGANANIGAARAAFFPRIALTAQAGTVSSELSGLFKSGSWGFSLAPSAMLPIFDAGRNSANLDAAQVGRRIAVAQYEKAIQTAFREVSDALDSQATLQEQGRAQNAQLEAETVRLKLSDLRYRNGVASFLDLMDAQRSLFALEQSAVQVRLAQLQNQLLLYKALGGGSTQPTPLASTASGAAAR</sequence>
<name>A0ABT2PSK7_9BURK</name>
<dbReference type="NCBIfam" id="TIGR01845">
    <property type="entry name" value="outer_NodT"/>
    <property type="match status" value="1"/>
</dbReference>
<keyword evidence="4" id="KW-1185">Reference proteome</keyword>
<dbReference type="PANTHER" id="PTHR30203:SF32">
    <property type="entry name" value="CATION EFFLUX SYSTEM PROTEIN CUSC"/>
    <property type="match status" value="1"/>
</dbReference>
<organism evidence="3 4">
    <name type="scientific">Acidovorax bellezanensis</name>
    <dbReference type="NCBI Taxonomy" id="2976702"/>
    <lineage>
        <taxon>Bacteria</taxon>
        <taxon>Pseudomonadati</taxon>
        <taxon>Pseudomonadota</taxon>
        <taxon>Betaproteobacteria</taxon>
        <taxon>Burkholderiales</taxon>
        <taxon>Comamonadaceae</taxon>
        <taxon>Acidovorax</taxon>
    </lineage>
</organism>
<evidence type="ECO:0000313" key="3">
    <source>
        <dbReference type="EMBL" id="MCT9813459.1"/>
    </source>
</evidence>
<gene>
    <name evidence="3" type="ORF">N0K08_22775</name>
</gene>
<dbReference type="InterPro" id="IPR003423">
    <property type="entry name" value="OMP_efflux"/>
</dbReference>
<comment type="caution">
    <text evidence="3">The sequence shown here is derived from an EMBL/GenBank/DDBJ whole genome shotgun (WGS) entry which is preliminary data.</text>
</comment>